<dbReference type="InterPro" id="IPR020826">
    <property type="entry name" value="Transketolase_BS"/>
</dbReference>
<dbReference type="Gene3D" id="3.40.50.970">
    <property type="match status" value="2"/>
</dbReference>
<evidence type="ECO:0000313" key="3">
    <source>
        <dbReference type="EMBL" id="TCO31387.1"/>
    </source>
</evidence>
<keyword evidence="2" id="KW-0808">Transferase</keyword>
<dbReference type="EMBL" id="SLWM01000001">
    <property type="protein sequence ID" value="TCO31387.1"/>
    <property type="molecule type" value="Genomic_DNA"/>
</dbReference>
<dbReference type="PANTHER" id="PTHR43195">
    <property type="entry name" value="TRANSKETOLASE"/>
    <property type="match status" value="1"/>
</dbReference>
<comment type="cofactor">
    <cofactor evidence="1">
        <name>thiamine diphosphate</name>
        <dbReference type="ChEBI" id="CHEBI:58937"/>
    </cofactor>
</comment>
<gene>
    <name evidence="3" type="ORF">EV644_10127</name>
</gene>
<reference evidence="3 4" key="1">
    <citation type="journal article" date="2015" name="Stand. Genomic Sci.">
        <title>Genomic Encyclopedia of Bacterial and Archaeal Type Strains, Phase III: the genomes of soil and plant-associated and newly described type strains.</title>
        <authorList>
            <person name="Whitman W.B."/>
            <person name="Woyke T."/>
            <person name="Klenk H.P."/>
            <person name="Zhou Y."/>
            <person name="Lilburn T.G."/>
            <person name="Beck B.J."/>
            <person name="De Vos P."/>
            <person name="Vandamme P."/>
            <person name="Eisen J.A."/>
            <person name="Garrity G."/>
            <person name="Hugenholtz P."/>
            <person name="Kyrpides N.C."/>
        </authorList>
    </citation>
    <scope>NUCLEOTIDE SEQUENCE [LARGE SCALE GENOMIC DNA]</scope>
    <source>
        <strain evidence="3 4">VKM Ac-2538</strain>
    </source>
</reference>
<dbReference type="Proteomes" id="UP000295818">
    <property type="component" value="Unassembled WGS sequence"/>
</dbReference>
<evidence type="ECO:0000256" key="1">
    <source>
        <dbReference type="ARBA" id="ARBA00001964"/>
    </source>
</evidence>
<evidence type="ECO:0000313" key="4">
    <source>
        <dbReference type="Proteomes" id="UP000295818"/>
    </source>
</evidence>
<comment type="caution">
    <text evidence="3">The sequence shown here is derived from an EMBL/GenBank/DDBJ whole genome shotgun (WGS) entry which is preliminary data.</text>
</comment>
<protein>
    <recommendedName>
        <fullName evidence="5">Thiamine pyrophosphate-dependent enzyme</fullName>
    </recommendedName>
</protein>
<sequence length="159" mass="16361">MTTNPHLVITPEIGLATVAELAAQLRVDSIRSSAVAGSGHPTSSMSAADLLAALVSRQPRYDWPTVILARTVKGGGFSEVEDSPDLGADGPSQMAQEDIAMLRAVHQSTVLDPVREPPGSGSGAGLPAWAAIDADHTAVAARNLVGARRHAVPDGPEES</sequence>
<evidence type="ECO:0000256" key="2">
    <source>
        <dbReference type="ARBA" id="ARBA00022679"/>
    </source>
</evidence>
<organism evidence="3 4">
    <name type="scientific">Kribbella orskensis</name>
    <dbReference type="NCBI Taxonomy" id="2512216"/>
    <lineage>
        <taxon>Bacteria</taxon>
        <taxon>Bacillati</taxon>
        <taxon>Actinomycetota</taxon>
        <taxon>Actinomycetes</taxon>
        <taxon>Propionibacteriales</taxon>
        <taxon>Kribbellaceae</taxon>
        <taxon>Kribbella</taxon>
    </lineage>
</organism>
<proteinExistence type="predicted"/>
<accession>A0ABY2BT02</accession>
<dbReference type="InterPro" id="IPR051424">
    <property type="entry name" value="Transketolase-like"/>
</dbReference>
<name>A0ABY2BT02_9ACTN</name>
<dbReference type="PROSITE" id="PS00802">
    <property type="entry name" value="TRANSKETOLASE_2"/>
    <property type="match status" value="1"/>
</dbReference>
<evidence type="ECO:0008006" key="5">
    <source>
        <dbReference type="Google" id="ProtNLM"/>
    </source>
</evidence>
<dbReference type="PANTHER" id="PTHR43195:SF1">
    <property type="entry name" value="FI06132P-RELATED"/>
    <property type="match status" value="1"/>
</dbReference>
<dbReference type="RefSeq" id="WP_199239571.1">
    <property type="nucleotide sequence ID" value="NZ_SLWM01000001.1"/>
</dbReference>
<keyword evidence="4" id="KW-1185">Reference proteome</keyword>